<dbReference type="VEuPathDB" id="FungiDB:CJJ09_004929"/>
<dbReference type="EMBL" id="LGST01000031">
    <property type="protein sequence ID" value="KND98469.1"/>
    <property type="molecule type" value="Genomic_DNA"/>
</dbReference>
<organism evidence="5 6">
    <name type="scientific">Candidozyma auris</name>
    <name type="common">Yeast</name>
    <name type="synonym">Candida auris</name>
    <dbReference type="NCBI Taxonomy" id="498019"/>
    <lineage>
        <taxon>Eukaryota</taxon>
        <taxon>Fungi</taxon>
        <taxon>Dikarya</taxon>
        <taxon>Ascomycota</taxon>
        <taxon>Saccharomycotina</taxon>
        <taxon>Pichiomycetes</taxon>
        <taxon>Metschnikowiaceae</taxon>
        <taxon>Candidozyma</taxon>
    </lineage>
</organism>
<dbReference type="VEuPathDB" id="FungiDB:B9J08_005556"/>
<dbReference type="GO" id="GO:0005634">
    <property type="term" value="C:nucleus"/>
    <property type="evidence" value="ECO:0007669"/>
    <property type="project" value="TreeGrafter"/>
</dbReference>
<gene>
    <name evidence="5" type="ORF">QG37_04359</name>
</gene>
<keyword evidence="1" id="KW-0805">Transcription regulation</keyword>
<dbReference type="CDD" id="cd12148">
    <property type="entry name" value="fungal_TF_MHR"/>
    <property type="match status" value="1"/>
</dbReference>
<dbReference type="GO" id="GO:0000978">
    <property type="term" value="F:RNA polymerase II cis-regulatory region sequence-specific DNA binding"/>
    <property type="evidence" value="ECO:0007669"/>
    <property type="project" value="TreeGrafter"/>
</dbReference>
<evidence type="ECO:0000256" key="2">
    <source>
        <dbReference type="ARBA" id="ARBA00023125"/>
    </source>
</evidence>
<reference evidence="6" key="1">
    <citation type="journal article" date="2015" name="BMC Genomics">
        <title>Draft genome of a commonly misdiagnosed multidrug resistant pathogen Candida auris.</title>
        <authorList>
            <person name="Chatterjee S."/>
            <person name="Alampalli S.V."/>
            <person name="Nageshan R.K."/>
            <person name="Chettiar S.T."/>
            <person name="Joshi S."/>
            <person name="Tatu U.S."/>
        </authorList>
    </citation>
    <scope>NUCLEOTIDE SEQUENCE [LARGE SCALE GENOMIC DNA]</scope>
    <source>
        <strain evidence="6">6684</strain>
    </source>
</reference>
<comment type="caution">
    <text evidence="5">The sequence shown here is derived from an EMBL/GenBank/DDBJ whole genome shotgun (WGS) entry which is preliminary data.</text>
</comment>
<keyword evidence="2" id="KW-0238">DNA-binding</keyword>
<dbReference type="PANTHER" id="PTHR31069:SF12">
    <property type="entry name" value="TRANSCRIPTION FACTOR DOMAIN-CONTAINING PROTEIN"/>
    <property type="match status" value="1"/>
</dbReference>
<keyword evidence="4" id="KW-0539">Nucleus</keyword>
<protein>
    <submittedName>
        <fullName evidence="5">Uncharacterized protein</fullName>
    </submittedName>
</protein>
<evidence type="ECO:0000256" key="4">
    <source>
        <dbReference type="ARBA" id="ARBA00023242"/>
    </source>
</evidence>
<sequence length="720" mass="81890">MESEGGAQDWDFNFFQALNRLKDGNIETCLLGYTTMAGADPFTHVVRNYIVKCQPLNRMWQNVISKDGMVPKEKLDQFEQRSIAHFGSDYIHRLTPNSSDADYTAVKHAITHSNLKYGIIFKPYNSWTQLASLEQVLQMLPPYSVLLLLVRIYFKFQEKWLPVLDEKGFFFELNRVVGPTLNGQCAIRSFDSPQDAAIAASLLLIVRLAYTVVIHSKTVASVSDRELILQHPVPIDAVEVAGDLLKEVMWVSNVGKHGLRALMVLQTYYIFSPENGLITEAISSKEIMRKIHSHALALHLDMDHLNVAQWRWQYGKEAEDSRILWDTIKSLDIYTSVLYQSENTVKPELDLVNEPYSEEALDNEQKELYSITRPVVEALLDLIASTTPYACSLRYTELTAKIEHLEEAITQNLGDITSYLSPLGDGSLAIKCAKFFLLIMSKSWLQVLFSALYLFFENNDELDLSVKYLVKRFRITHKDFGFLKSGILTHIEEYFGSGLLLLLVPLLTNAISSQLGAGGFRIRLECSSRTQCSDDKEMSAIKSRHFYNLIILIICNAENSALELSDALSESFHQAWAIARSTRFGQRMIAEESLFTSDLELTQKAAIKYSVKQLRDVEQVFNEADIEQKLYSVMLGEDKGGVKDEGKDLRLLNALQMEKKWSLVQLIQKYNQKRSFLKRAGTSLAEPATTEPLETWKQDLALLQEYDPQLLMEFFEGGLP</sequence>
<evidence type="ECO:0000313" key="6">
    <source>
        <dbReference type="Proteomes" id="UP000037122"/>
    </source>
</evidence>
<dbReference type="Proteomes" id="UP000037122">
    <property type="component" value="Unassembled WGS sequence"/>
</dbReference>
<dbReference type="GO" id="GO:0000981">
    <property type="term" value="F:DNA-binding transcription factor activity, RNA polymerase II-specific"/>
    <property type="evidence" value="ECO:0007669"/>
    <property type="project" value="TreeGrafter"/>
</dbReference>
<dbReference type="VEuPathDB" id="FungiDB:CJI96_0003944"/>
<name>A0A0L0NWQ7_CANAR</name>
<keyword evidence="3" id="KW-0804">Transcription</keyword>
<dbReference type="PANTHER" id="PTHR31069">
    <property type="entry name" value="OLEATE-ACTIVATED TRANSCRIPTION FACTOR 1-RELATED"/>
    <property type="match status" value="1"/>
</dbReference>
<evidence type="ECO:0000256" key="3">
    <source>
        <dbReference type="ARBA" id="ARBA00023163"/>
    </source>
</evidence>
<dbReference type="VEuPathDB" id="FungiDB:CJI97_004547"/>
<evidence type="ECO:0000256" key="1">
    <source>
        <dbReference type="ARBA" id="ARBA00023015"/>
    </source>
</evidence>
<accession>A0A0L0NWQ7</accession>
<evidence type="ECO:0000313" key="5">
    <source>
        <dbReference type="EMBL" id="KND98469.1"/>
    </source>
</evidence>
<dbReference type="VEuPathDB" id="FungiDB:QG37_04359"/>
<dbReference type="GO" id="GO:0045944">
    <property type="term" value="P:positive regulation of transcription by RNA polymerase II"/>
    <property type="evidence" value="ECO:0007669"/>
    <property type="project" value="TreeGrafter"/>
</dbReference>
<dbReference type="VEuPathDB" id="FungiDB:CJJ07_000312"/>
<dbReference type="InterPro" id="IPR050675">
    <property type="entry name" value="OAF3"/>
</dbReference>
<proteinExistence type="predicted"/>
<dbReference type="AlphaFoldDB" id="A0A0L0NWQ7"/>